<dbReference type="EMBL" id="JANFYS010000001">
    <property type="protein sequence ID" value="MCQ4768900.1"/>
    <property type="molecule type" value="Genomic_DNA"/>
</dbReference>
<dbReference type="RefSeq" id="WP_256302843.1">
    <property type="nucleotide sequence ID" value="NZ_JANFYS010000001.1"/>
</dbReference>
<comment type="caution">
    <text evidence="1">The sequence shown here is derived from an EMBL/GenBank/DDBJ whole genome shotgun (WGS) entry which is preliminary data.</text>
</comment>
<sequence length="426" mass="45180">MCSHPRPGRAPHTPFSTEFKGGARAVRERLRNLFLGPRRQGRALVLCVAVLALFTGGMVACRTAVRETPPASDTAVPPLMMLPPTAELFGITGVEAALYEAARWAHNPYGWQNGTLALPFVGVYASYEDGNGDTVYLCNLWTRNYYDFLATRGANSGGGGGPAAITVAGDGSSGRFRSVKSAADGEGWAQSIRDLCAPVPGLADQILEGTIAYTLTTPDTDTLLAQYVQAVIGAVDETNVNKEAAADAYLAGLIAAGPGDRLYDAAVSAFGFGAWDHVTYAMEQTESVETRPAYILRATGEEITEAEYTALNLDVWTGVAEENGFTVGELLDAAAFDAPGQVSAPEGERAARARELFLAHIGQLPACYTSVSTGDAWEVELAFHGQTVGSDGSDHYHFVVSNRRGVWGVEVPLTWDGHNPDSPTGD</sequence>
<protein>
    <submittedName>
        <fullName evidence="1">Uncharacterized protein</fullName>
    </submittedName>
</protein>
<evidence type="ECO:0000313" key="1">
    <source>
        <dbReference type="EMBL" id="MCQ4768900.1"/>
    </source>
</evidence>
<organism evidence="1 2">
    <name type="scientific">Intestinimonas massiliensis</name>
    <name type="common">ex Afouda et al. 2020</name>
    <dbReference type="NCBI Taxonomy" id="1673721"/>
    <lineage>
        <taxon>Bacteria</taxon>
        <taxon>Bacillati</taxon>
        <taxon>Bacillota</taxon>
        <taxon>Clostridia</taxon>
        <taxon>Eubacteriales</taxon>
        <taxon>Intestinimonas</taxon>
    </lineage>
</organism>
<proteinExistence type="predicted"/>
<name>A0AAW5JJK6_9FIRM</name>
<evidence type="ECO:0000313" key="2">
    <source>
        <dbReference type="Proteomes" id="UP001204562"/>
    </source>
</evidence>
<dbReference type="AlphaFoldDB" id="A0AAW5JJK6"/>
<reference evidence="1" key="1">
    <citation type="submission" date="2022-06" db="EMBL/GenBank/DDBJ databases">
        <title>Isolation of gut microbiota from human fecal samples.</title>
        <authorList>
            <person name="Pamer E.G."/>
            <person name="Barat B."/>
            <person name="Waligurski E."/>
            <person name="Medina S."/>
            <person name="Paddock L."/>
            <person name="Mostad J."/>
        </authorList>
    </citation>
    <scope>NUCLEOTIDE SEQUENCE</scope>
    <source>
        <strain evidence="1">DFI.9.91</strain>
    </source>
</reference>
<gene>
    <name evidence="1" type="ORF">NE579_00265</name>
</gene>
<accession>A0AAW5JJK6</accession>
<dbReference type="Proteomes" id="UP001204562">
    <property type="component" value="Unassembled WGS sequence"/>
</dbReference>